<keyword evidence="5" id="KW-0813">Transport</keyword>
<gene>
    <name evidence="11" type="ORF">RRG08_038117</name>
</gene>
<evidence type="ECO:0000256" key="3">
    <source>
        <dbReference type="ARBA" id="ARBA00011799"/>
    </source>
</evidence>
<comment type="subunit">
    <text evidence="3">Interacts with KAR2.</text>
</comment>
<dbReference type="InterPro" id="IPR016024">
    <property type="entry name" value="ARM-type_fold"/>
</dbReference>
<evidence type="ECO:0000256" key="5">
    <source>
        <dbReference type="ARBA" id="ARBA00022448"/>
    </source>
</evidence>
<dbReference type="GO" id="GO:0005788">
    <property type="term" value="C:endoplasmic reticulum lumen"/>
    <property type="evidence" value="ECO:0007669"/>
    <property type="project" value="UniProtKB-SubCell"/>
</dbReference>
<dbReference type="EMBL" id="JAWDGP010003058">
    <property type="protein sequence ID" value="KAK3777871.1"/>
    <property type="molecule type" value="Genomic_DNA"/>
</dbReference>
<dbReference type="AlphaFoldDB" id="A0AAE1DP25"/>
<keyword evidence="9" id="KW-0811">Translocation</keyword>
<evidence type="ECO:0000256" key="4">
    <source>
        <dbReference type="ARBA" id="ARBA00015352"/>
    </source>
</evidence>
<keyword evidence="10" id="KW-0325">Glycoprotein</keyword>
<proteinExistence type="inferred from homology"/>
<comment type="similarity">
    <text evidence="2">Belongs to the SIL1 family.</text>
</comment>
<reference evidence="11" key="1">
    <citation type="journal article" date="2023" name="G3 (Bethesda)">
        <title>A reference genome for the long-term kleptoplast-retaining sea slug Elysia crispata morphotype clarki.</title>
        <authorList>
            <person name="Eastman K.E."/>
            <person name="Pendleton A.L."/>
            <person name="Shaikh M.A."/>
            <person name="Suttiyut T."/>
            <person name="Ogas R."/>
            <person name="Tomko P."/>
            <person name="Gavelis G."/>
            <person name="Widhalm J.R."/>
            <person name="Wisecaver J.H."/>
        </authorList>
    </citation>
    <scope>NUCLEOTIDE SEQUENCE</scope>
    <source>
        <strain evidence="11">ECLA1</strain>
    </source>
</reference>
<dbReference type="Gene3D" id="1.25.10.10">
    <property type="entry name" value="Leucine-rich Repeat Variant"/>
    <property type="match status" value="1"/>
</dbReference>
<dbReference type="InterPro" id="IPR031884">
    <property type="entry name" value="Sil1_fungi"/>
</dbReference>
<sequence length="489" mass="55071">MPRIIKKVELTHSLAMTMRLIVFISTLFVLCALVKSDSSDGKGRKDGALTIVKSTDDDDDDAEEGVVRVEEETAPFNDYGSDASKEEFKATDEWQDVKEGQKIPPGLHVQMDFHTGKKQAKRMEKSGKPTIKRWDAGNNIGFINTEKPRYTREQLKAALKDFKYQDVTTEEGERNKEIKEKFRSYDELKKALKDIKLAVKTESDIVKELTNKLNESSKDQDQLKTILVDLEYYLHQIDNAQLFCDLGGMKSMIKLMNSTAEEIRETACHTLGAAMQSNAKVQVTAMESGVLHHLVRGLVIEPSKIVRKRMLFALSTLLRQFPFAQKKFLEEGGLTALASLFKKTDDKNIQIKIVTLLTDLLSESDANMDVLSSGSPAQTERSKQYQSIKLREAMISTGWCRLMPTLLQGSQEETEHDSVEKVVQAMSALAEACSTQFSTTRPTLQALLRKYSELAKEEQAASVTGSDDFFSSIYSSLQHLVNQIHRDDF</sequence>
<dbReference type="GO" id="GO:0000774">
    <property type="term" value="F:adenyl-nucleotide exchange factor activity"/>
    <property type="evidence" value="ECO:0007669"/>
    <property type="project" value="InterPro"/>
</dbReference>
<keyword evidence="8" id="KW-0653">Protein transport</keyword>
<keyword evidence="7" id="KW-0256">Endoplasmic reticulum</keyword>
<name>A0AAE1DP25_9GAST</name>
<dbReference type="PANTHER" id="PTHR19316:SF35">
    <property type="entry name" value="NUCLEOTIDE EXCHANGE FACTOR SIL1"/>
    <property type="match status" value="1"/>
</dbReference>
<keyword evidence="12" id="KW-1185">Reference proteome</keyword>
<dbReference type="GO" id="GO:0015031">
    <property type="term" value="P:protein transport"/>
    <property type="evidence" value="ECO:0007669"/>
    <property type="project" value="UniProtKB-KW"/>
</dbReference>
<evidence type="ECO:0000256" key="8">
    <source>
        <dbReference type="ARBA" id="ARBA00022927"/>
    </source>
</evidence>
<evidence type="ECO:0000256" key="6">
    <source>
        <dbReference type="ARBA" id="ARBA00022729"/>
    </source>
</evidence>
<evidence type="ECO:0000313" key="12">
    <source>
        <dbReference type="Proteomes" id="UP001283361"/>
    </source>
</evidence>
<protein>
    <recommendedName>
        <fullName evidence="4">Nucleotide exchange factor SIL1</fullName>
    </recommendedName>
</protein>
<comment type="caution">
    <text evidence="11">The sequence shown here is derived from an EMBL/GenBank/DDBJ whole genome shotgun (WGS) entry which is preliminary data.</text>
</comment>
<evidence type="ECO:0000256" key="1">
    <source>
        <dbReference type="ARBA" id="ARBA00004319"/>
    </source>
</evidence>
<comment type="subcellular location">
    <subcellularLocation>
        <location evidence="1">Endoplasmic reticulum lumen</location>
    </subcellularLocation>
</comment>
<dbReference type="InterPro" id="IPR011989">
    <property type="entry name" value="ARM-like"/>
</dbReference>
<evidence type="ECO:0000256" key="7">
    <source>
        <dbReference type="ARBA" id="ARBA00022824"/>
    </source>
</evidence>
<dbReference type="Pfam" id="PF16782">
    <property type="entry name" value="SIL1"/>
    <property type="match status" value="1"/>
</dbReference>
<dbReference type="PANTHER" id="PTHR19316">
    <property type="entry name" value="PROTEIN FOLDING REGULATOR"/>
    <property type="match status" value="1"/>
</dbReference>
<evidence type="ECO:0000256" key="9">
    <source>
        <dbReference type="ARBA" id="ARBA00023010"/>
    </source>
</evidence>
<evidence type="ECO:0000256" key="10">
    <source>
        <dbReference type="ARBA" id="ARBA00023180"/>
    </source>
</evidence>
<keyword evidence="6" id="KW-0732">Signal</keyword>
<dbReference type="Proteomes" id="UP001283361">
    <property type="component" value="Unassembled WGS sequence"/>
</dbReference>
<organism evidence="11 12">
    <name type="scientific">Elysia crispata</name>
    <name type="common">lettuce slug</name>
    <dbReference type="NCBI Taxonomy" id="231223"/>
    <lineage>
        <taxon>Eukaryota</taxon>
        <taxon>Metazoa</taxon>
        <taxon>Spiralia</taxon>
        <taxon>Lophotrochozoa</taxon>
        <taxon>Mollusca</taxon>
        <taxon>Gastropoda</taxon>
        <taxon>Heterobranchia</taxon>
        <taxon>Euthyneura</taxon>
        <taxon>Panpulmonata</taxon>
        <taxon>Sacoglossa</taxon>
        <taxon>Placobranchoidea</taxon>
        <taxon>Plakobranchidae</taxon>
        <taxon>Elysia</taxon>
    </lineage>
</organism>
<dbReference type="SUPFAM" id="SSF48371">
    <property type="entry name" value="ARM repeat"/>
    <property type="match status" value="1"/>
</dbReference>
<evidence type="ECO:0000256" key="2">
    <source>
        <dbReference type="ARBA" id="ARBA00010588"/>
    </source>
</evidence>
<accession>A0AAE1DP25</accession>
<evidence type="ECO:0000313" key="11">
    <source>
        <dbReference type="EMBL" id="KAK3777871.1"/>
    </source>
</evidence>
<dbReference type="InterPro" id="IPR050693">
    <property type="entry name" value="Hsp70_NEF-Inhibitors"/>
</dbReference>